<dbReference type="RefSeq" id="XP_008861485.1">
    <property type="nucleotide sequence ID" value="XM_008863263.1"/>
</dbReference>
<name>A0A024UUQ8_9STRA</name>
<dbReference type="VEuPathDB" id="FungiDB:H310_00460"/>
<evidence type="ECO:0000313" key="1">
    <source>
        <dbReference type="EMBL" id="ETW10074.1"/>
    </source>
</evidence>
<sequence>MLPTAPVAVVGTRPCLVRCLLGCRGRPRTSHLAEPSDSSTKLRIENFGEAVTKGFNIVLYAKRAISPPVWCLPIQARKPVPSSKGVTDNRPQSSRSLYDLTVRQFRLLQEKLEKNAKARDGAPVVKVRPTSATQTYLSLDFLDPYGTHEDIYNADGPVKKRKVTPETRHCFR</sequence>
<dbReference type="EMBL" id="KI913952">
    <property type="protein sequence ID" value="ETW10074.1"/>
    <property type="molecule type" value="Genomic_DNA"/>
</dbReference>
<proteinExistence type="predicted"/>
<protein>
    <submittedName>
        <fullName evidence="1">Uncharacterized protein</fullName>
    </submittedName>
</protein>
<dbReference type="GeneID" id="20077510"/>
<organism evidence="1">
    <name type="scientific">Aphanomyces invadans</name>
    <dbReference type="NCBI Taxonomy" id="157072"/>
    <lineage>
        <taxon>Eukaryota</taxon>
        <taxon>Sar</taxon>
        <taxon>Stramenopiles</taxon>
        <taxon>Oomycota</taxon>
        <taxon>Saprolegniomycetes</taxon>
        <taxon>Saprolegniales</taxon>
        <taxon>Verrucalvaceae</taxon>
        <taxon>Aphanomyces</taxon>
    </lineage>
</organism>
<accession>A0A024UUQ8</accession>
<reference evidence="1" key="1">
    <citation type="submission" date="2013-12" db="EMBL/GenBank/DDBJ databases">
        <title>The Genome Sequence of Aphanomyces invadans NJM9701.</title>
        <authorList>
            <consortium name="The Broad Institute Genomics Platform"/>
            <person name="Russ C."/>
            <person name="Tyler B."/>
            <person name="van West P."/>
            <person name="Dieguez-Uribeondo J."/>
            <person name="Young S.K."/>
            <person name="Zeng Q."/>
            <person name="Gargeya S."/>
            <person name="Fitzgerald M."/>
            <person name="Abouelleil A."/>
            <person name="Alvarado L."/>
            <person name="Chapman S.B."/>
            <person name="Gainer-Dewar J."/>
            <person name="Goldberg J."/>
            <person name="Griggs A."/>
            <person name="Gujja S."/>
            <person name="Hansen M."/>
            <person name="Howarth C."/>
            <person name="Imamovic A."/>
            <person name="Ireland A."/>
            <person name="Larimer J."/>
            <person name="McCowan C."/>
            <person name="Murphy C."/>
            <person name="Pearson M."/>
            <person name="Poon T.W."/>
            <person name="Priest M."/>
            <person name="Roberts A."/>
            <person name="Saif S."/>
            <person name="Shea T."/>
            <person name="Sykes S."/>
            <person name="Wortman J."/>
            <person name="Nusbaum C."/>
            <person name="Birren B."/>
        </authorList>
    </citation>
    <scope>NUCLEOTIDE SEQUENCE [LARGE SCALE GENOMIC DNA]</scope>
    <source>
        <strain evidence="1">NJM9701</strain>
    </source>
</reference>
<gene>
    <name evidence="1" type="ORF">H310_00460</name>
</gene>
<dbReference type="AlphaFoldDB" id="A0A024UUQ8"/>